<name>A0A2I0R160_9FLAO</name>
<comment type="caution">
    <text evidence="2">The sequence shown here is derived from an EMBL/GenBank/DDBJ whole genome shotgun (WGS) entry which is preliminary data.</text>
</comment>
<dbReference type="EMBL" id="PJNI01000011">
    <property type="protein sequence ID" value="PKR80285.1"/>
    <property type="molecule type" value="Genomic_DNA"/>
</dbReference>
<dbReference type="SUPFAM" id="SSF56925">
    <property type="entry name" value="OMPA-like"/>
    <property type="match status" value="1"/>
</dbReference>
<feature type="chain" id="PRO_5014144461" description="Outer membrane protein beta-barrel domain-containing protein" evidence="1">
    <location>
        <begin position="22"/>
        <end position="208"/>
    </location>
</feature>
<organism evidence="2 3">
    <name type="scientific">Brumimicrobium salinarum</name>
    <dbReference type="NCBI Taxonomy" id="2058658"/>
    <lineage>
        <taxon>Bacteria</taxon>
        <taxon>Pseudomonadati</taxon>
        <taxon>Bacteroidota</taxon>
        <taxon>Flavobacteriia</taxon>
        <taxon>Flavobacteriales</taxon>
        <taxon>Crocinitomicaceae</taxon>
        <taxon>Brumimicrobium</taxon>
    </lineage>
</organism>
<evidence type="ECO:0000313" key="2">
    <source>
        <dbReference type="EMBL" id="PKR80285.1"/>
    </source>
</evidence>
<gene>
    <name evidence="2" type="ORF">CW751_10555</name>
</gene>
<accession>A0A2I0R160</accession>
<dbReference type="OrthoDB" id="1345369at2"/>
<keyword evidence="1" id="KW-0732">Signal</keyword>
<dbReference type="Proteomes" id="UP000236654">
    <property type="component" value="Unassembled WGS sequence"/>
</dbReference>
<evidence type="ECO:0000256" key="1">
    <source>
        <dbReference type="SAM" id="SignalP"/>
    </source>
</evidence>
<evidence type="ECO:0000313" key="3">
    <source>
        <dbReference type="Proteomes" id="UP000236654"/>
    </source>
</evidence>
<protein>
    <recommendedName>
        <fullName evidence="4">Outer membrane protein beta-barrel domain-containing protein</fullName>
    </recommendedName>
</protein>
<reference evidence="2 3" key="1">
    <citation type="submission" date="2017-12" db="EMBL/GenBank/DDBJ databases">
        <title>The draft genome sequence of Brumimicrobium saltpan LHR20.</title>
        <authorList>
            <person name="Do Z.-J."/>
            <person name="Luo H.-R."/>
        </authorList>
    </citation>
    <scope>NUCLEOTIDE SEQUENCE [LARGE SCALE GENOMIC DNA]</scope>
    <source>
        <strain evidence="2 3">LHR20</strain>
    </source>
</reference>
<evidence type="ECO:0008006" key="4">
    <source>
        <dbReference type="Google" id="ProtNLM"/>
    </source>
</evidence>
<dbReference type="AlphaFoldDB" id="A0A2I0R160"/>
<keyword evidence="3" id="KW-1185">Reference proteome</keyword>
<feature type="signal peptide" evidence="1">
    <location>
        <begin position="1"/>
        <end position="21"/>
    </location>
</feature>
<proteinExistence type="predicted"/>
<dbReference type="InterPro" id="IPR011250">
    <property type="entry name" value="OMP/PagP_B-barrel"/>
</dbReference>
<dbReference type="RefSeq" id="WP_101334979.1">
    <property type="nucleotide sequence ID" value="NZ_PJNI01000011.1"/>
</dbReference>
<sequence length="208" mass="23645">MKPFRFLFAILIFIVSLPTSAQIKSYDFNILAHGNFGFGTVNNKLDPNYNVNINNTDLFLKYRITYRLGLATGIGINRISGNGFKAKDYFFHERITLKLPISIILDYTITDHFSVVPNIGIYAQNILKDRFQLESSTIKNVYSGWNMGAQLGIGLTYKINRTYQIGLNYALQQDFTFFQPNGNQNFNTSNKQLIGSINMIGLLMVITL</sequence>